<name>A0A0F9GN67_9ZZZZ</name>
<accession>A0A0F9GN67</accession>
<protein>
    <submittedName>
        <fullName evidence="1">Uncharacterized protein</fullName>
    </submittedName>
</protein>
<gene>
    <name evidence="1" type="ORF">LCGC14_1806530</name>
</gene>
<proteinExistence type="predicted"/>
<dbReference type="EMBL" id="LAZR01017483">
    <property type="protein sequence ID" value="KKM00229.1"/>
    <property type="molecule type" value="Genomic_DNA"/>
</dbReference>
<dbReference type="AlphaFoldDB" id="A0A0F9GN67"/>
<evidence type="ECO:0000313" key="1">
    <source>
        <dbReference type="EMBL" id="KKM00229.1"/>
    </source>
</evidence>
<organism evidence="1">
    <name type="scientific">marine sediment metagenome</name>
    <dbReference type="NCBI Taxonomy" id="412755"/>
    <lineage>
        <taxon>unclassified sequences</taxon>
        <taxon>metagenomes</taxon>
        <taxon>ecological metagenomes</taxon>
    </lineage>
</organism>
<sequence length="168" mass="19259">MSYLIGAIIAIVCFCLGYIARVKIEKFQKETKKYAKNTSVPVARSKAKIEELLVSYGIEESFSGRSPRGDGIGWKYQGKVYKMSVPTPNPDDFNTENQYQQTLRQRWRILYMSMKMKFEEIDAGVISFEDQFLAQMCLPNGTTVSDFMKLPENVKKLEKAEMPKLLTS</sequence>
<reference evidence="1" key="1">
    <citation type="journal article" date="2015" name="Nature">
        <title>Complex archaea that bridge the gap between prokaryotes and eukaryotes.</title>
        <authorList>
            <person name="Spang A."/>
            <person name="Saw J.H."/>
            <person name="Jorgensen S.L."/>
            <person name="Zaremba-Niedzwiedzka K."/>
            <person name="Martijn J."/>
            <person name="Lind A.E."/>
            <person name="van Eijk R."/>
            <person name="Schleper C."/>
            <person name="Guy L."/>
            <person name="Ettema T.J."/>
        </authorList>
    </citation>
    <scope>NUCLEOTIDE SEQUENCE</scope>
</reference>
<comment type="caution">
    <text evidence="1">The sequence shown here is derived from an EMBL/GenBank/DDBJ whole genome shotgun (WGS) entry which is preliminary data.</text>
</comment>